<dbReference type="GO" id="GO:0042138">
    <property type="term" value="P:meiotic DNA double-strand break formation"/>
    <property type="evidence" value="ECO:0007669"/>
    <property type="project" value="InterPro"/>
</dbReference>
<sequence length="357" mass="40440">MSEMECVDDNQRTPSLPNPELNPLWMKLAVAVAVIRSKPPGKTGKEHAESLRSQYFLSQAKLHERLTNKNFSAEPNTRTEFVCTDNQMTPPSSSDFEAASSTLVYSHHLNNLELDQSIMENTKFTRSLIALQDLSRQNFRRHDTPVLHAAVANLHSLCGVLERDMVCLSESCLSQAALTITLIMAKFPSLEEMEEQIQHGIEADFMKEVCNFVQLVVDMLTMQPTDFGQYPVQAHRQKHSLVRMLLVFIEHGTPSLASSIVEQLTESLEEFCKSLNQAQNPGKLINPDLYENSYFTIQTIELTLDLWRRGCPVHPAFLQELQTKLDACLQGITERFPLVAQAVWRLTSLVEAILQNR</sequence>
<organism evidence="3 4">
    <name type="scientific">Elysia crispata</name>
    <name type="common">lettuce slug</name>
    <dbReference type="NCBI Taxonomy" id="231223"/>
    <lineage>
        <taxon>Eukaryota</taxon>
        <taxon>Metazoa</taxon>
        <taxon>Spiralia</taxon>
        <taxon>Lophotrochozoa</taxon>
        <taxon>Mollusca</taxon>
        <taxon>Gastropoda</taxon>
        <taxon>Heterobranchia</taxon>
        <taxon>Euthyneura</taxon>
        <taxon>Panpulmonata</taxon>
        <taxon>Sacoglossa</taxon>
        <taxon>Placobranchoidea</taxon>
        <taxon>Plakobranchidae</taxon>
        <taxon>Elysia</taxon>
    </lineage>
</organism>
<dbReference type="GO" id="GO:0000800">
    <property type="term" value="C:lateral element"/>
    <property type="evidence" value="ECO:0007669"/>
    <property type="project" value="TreeGrafter"/>
</dbReference>
<evidence type="ECO:0000313" key="4">
    <source>
        <dbReference type="Proteomes" id="UP001283361"/>
    </source>
</evidence>
<dbReference type="EMBL" id="JAWDGP010005108">
    <property type="protein sequence ID" value="KAK3759589.1"/>
    <property type="molecule type" value="Genomic_DNA"/>
</dbReference>
<keyword evidence="1" id="KW-0469">Meiosis</keyword>
<dbReference type="PANTHER" id="PTHR28575">
    <property type="entry name" value="MEIOSIS-SPECIFIC PROTEIN MEI4"/>
    <property type="match status" value="1"/>
</dbReference>
<comment type="caution">
    <text evidence="3">The sequence shown here is derived from an EMBL/GenBank/DDBJ whole genome shotgun (WGS) entry which is preliminary data.</text>
</comment>
<reference evidence="3" key="1">
    <citation type="journal article" date="2023" name="G3 (Bethesda)">
        <title>A reference genome for the long-term kleptoplast-retaining sea slug Elysia crispata morphotype clarki.</title>
        <authorList>
            <person name="Eastman K.E."/>
            <person name="Pendleton A.L."/>
            <person name="Shaikh M.A."/>
            <person name="Suttiyut T."/>
            <person name="Ogas R."/>
            <person name="Tomko P."/>
            <person name="Gavelis G."/>
            <person name="Widhalm J.R."/>
            <person name="Wisecaver J.H."/>
        </authorList>
    </citation>
    <scope>NUCLEOTIDE SEQUENCE</scope>
    <source>
        <strain evidence="3">ECLA1</strain>
    </source>
</reference>
<dbReference type="GO" id="GO:0006310">
    <property type="term" value="P:DNA recombination"/>
    <property type="evidence" value="ECO:0007669"/>
    <property type="project" value="InterPro"/>
</dbReference>
<dbReference type="PANTHER" id="PTHR28575:SF1">
    <property type="entry name" value="MEIOSIS-SPECIFIC PROTEIN MEI4"/>
    <property type="match status" value="1"/>
</dbReference>
<dbReference type="GO" id="GO:0048477">
    <property type="term" value="P:oogenesis"/>
    <property type="evidence" value="ECO:0007669"/>
    <property type="project" value="TreeGrafter"/>
</dbReference>
<evidence type="ECO:0000256" key="2">
    <source>
        <dbReference type="ARBA" id="ARBA00093453"/>
    </source>
</evidence>
<name>A0AAE0YYG0_9GAST</name>
<comment type="similarity">
    <text evidence="2">Belongs to the MEI4L family.</text>
</comment>
<keyword evidence="4" id="KW-1185">Reference proteome</keyword>
<dbReference type="AlphaFoldDB" id="A0AAE0YYG0"/>
<evidence type="ECO:0000256" key="1">
    <source>
        <dbReference type="ARBA" id="ARBA00023254"/>
    </source>
</evidence>
<gene>
    <name evidence="3" type="ORF">RRG08_006938</name>
</gene>
<protein>
    <submittedName>
        <fullName evidence="3">Uncharacterized protein</fullName>
    </submittedName>
</protein>
<dbReference type="Proteomes" id="UP001283361">
    <property type="component" value="Unassembled WGS sequence"/>
</dbReference>
<dbReference type="GO" id="GO:0007129">
    <property type="term" value="P:homologous chromosome pairing at meiosis"/>
    <property type="evidence" value="ECO:0007669"/>
    <property type="project" value="TreeGrafter"/>
</dbReference>
<proteinExistence type="inferred from homology"/>
<dbReference type="InterPro" id="IPR025888">
    <property type="entry name" value="MEI4"/>
</dbReference>
<evidence type="ECO:0000313" key="3">
    <source>
        <dbReference type="EMBL" id="KAK3759589.1"/>
    </source>
</evidence>
<accession>A0AAE0YYG0</accession>
<dbReference type="GO" id="GO:0007283">
    <property type="term" value="P:spermatogenesis"/>
    <property type="evidence" value="ECO:0007669"/>
    <property type="project" value="TreeGrafter"/>
</dbReference>